<evidence type="ECO:0000256" key="1">
    <source>
        <dbReference type="SAM" id="MobiDB-lite"/>
    </source>
</evidence>
<proteinExistence type="predicted"/>
<sequence>MSILQHIRDQSLWQLIFIALAIGLAKVLHQLPWVRRIQLPYAMTAGVLLAIFYNCSAQIWQLSLPKEWLKPLVSHLLNIFYITLTLKSGTALPRKRLGRNFGKSRPPSAAASPQPEAIQAQTTAAKGRGRGDIRGTVLFILWHYGTQAFIGLAVALLLARTWYPGLLPALGLFLPLGYALGPAQAYEIGSQWQDARGLNFGDIGLTFGALGYIWASLGGLCALHFFSRRKTDGQKGRTAPDTAPVAPSHTEKTEKRQAVPESQNPDHYSMSMVHIFLCYGLGLLSLDVIEALFTWLKTGLGLDLLQLMTTLRSISFVFCALAALVFLQWLRLCNYGKLRWQQKRSATRGKTGPEAAETEAAAIQESEFQERGRRDSLSHLANMFVTVMVCAGIGSISFTPVWLYIGVIAILALSGVLIVTPLHFLFAKYYFRDERLARALVIYGGMMGTTSTGMALLGTIDPYYESMAARDYLLATGFAFLGLLPVIVSLQWINNGQYTLALGTYAAYALGTGTLIGLRIRRNRISKQVPQI</sequence>
<reference evidence="3 4" key="1">
    <citation type="submission" date="2023-04" db="EMBL/GenBank/DDBJ databases">
        <title>Spirochaete genome identified in red abalone sample constitutes a novel genus.</title>
        <authorList>
            <person name="Sharma S.P."/>
            <person name="Purcell C.M."/>
            <person name="Hyde J.R."/>
            <person name="Severin A.J."/>
        </authorList>
    </citation>
    <scope>NUCLEOTIDE SEQUENCE [LARGE SCALE GENOMIC DNA]</scope>
    <source>
        <strain evidence="3 4">SP-2023</strain>
    </source>
</reference>
<feature type="transmembrane region" description="Helical" evidence="2">
    <location>
        <begin position="272"/>
        <end position="293"/>
    </location>
</feature>
<feature type="transmembrane region" description="Helical" evidence="2">
    <location>
        <begin position="12"/>
        <end position="29"/>
    </location>
</feature>
<evidence type="ECO:0000256" key="2">
    <source>
        <dbReference type="SAM" id="Phobius"/>
    </source>
</evidence>
<keyword evidence="4" id="KW-1185">Reference proteome</keyword>
<dbReference type="EMBL" id="CP123443">
    <property type="protein sequence ID" value="WGK69119.1"/>
    <property type="molecule type" value="Genomic_DNA"/>
</dbReference>
<feature type="transmembrane region" description="Helical" evidence="2">
    <location>
        <begin position="136"/>
        <end position="159"/>
    </location>
</feature>
<feature type="transmembrane region" description="Helical" evidence="2">
    <location>
        <begin position="404"/>
        <end position="426"/>
    </location>
</feature>
<keyword evidence="2" id="KW-0812">Transmembrane</keyword>
<name>A0ABY8MGI4_9SPIO</name>
<organism evidence="3 4">
    <name type="scientific">Candidatus Haliotispira prima</name>
    <dbReference type="NCBI Taxonomy" id="3034016"/>
    <lineage>
        <taxon>Bacteria</taxon>
        <taxon>Pseudomonadati</taxon>
        <taxon>Spirochaetota</taxon>
        <taxon>Spirochaetia</taxon>
        <taxon>Spirochaetales</taxon>
        <taxon>Spirochaetaceae</taxon>
        <taxon>Candidatus Haliotispira</taxon>
    </lineage>
</organism>
<feature type="transmembrane region" description="Helical" evidence="2">
    <location>
        <begin position="313"/>
        <end position="333"/>
    </location>
</feature>
<dbReference type="RefSeq" id="WP_326927307.1">
    <property type="nucleotide sequence ID" value="NZ_CP123443.1"/>
</dbReference>
<accession>A0ABY8MGI4</accession>
<feature type="transmembrane region" description="Helical" evidence="2">
    <location>
        <begin position="380"/>
        <end position="398"/>
    </location>
</feature>
<evidence type="ECO:0000313" key="3">
    <source>
        <dbReference type="EMBL" id="WGK69119.1"/>
    </source>
</evidence>
<feature type="transmembrane region" description="Helical" evidence="2">
    <location>
        <begin position="472"/>
        <end position="493"/>
    </location>
</feature>
<feature type="transmembrane region" description="Helical" evidence="2">
    <location>
        <begin position="203"/>
        <end position="226"/>
    </location>
</feature>
<feature type="compositionally biased region" description="Low complexity" evidence="1">
    <location>
        <begin position="104"/>
        <end position="121"/>
    </location>
</feature>
<keyword evidence="2" id="KW-0472">Membrane</keyword>
<feature type="transmembrane region" description="Helical" evidence="2">
    <location>
        <begin position="499"/>
        <end position="518"/>
    </location>
</feature>
<keyword evidence="2" id="KW-1133">Transmembrane helix</keyword>
<feature type="transmembrane region" description="Helical" evidence="2">
    <location>
        <begin position="41"/>
        <end position="60"/>
    </location>
</feature>
<gene>
    <name evidence="3" type="ORF">P0082_11645</name>
</gene>
<protein>
    <submittedName>
        <fullName evidence="3">Uncharacterized protein</fullName>
    </submittedName>
</protein>
<feature type="compositionally biased region" description="Basic and acidic residues" evidence="1">
    <location>
        <begin position="249"/>
        <end position="258"/>
    </location>
</feature>
<evidence type="ECO:0000313" key="4">
    <source>
        <dbReference type="Proteomes" id="UP001228690"/>
    </source>
</evidence>
<feature type="region of interest" description="Disordered" evidence="1">
    <location>
        <begin position="102"/>
        <end position="127"/>
    </location>
</feature>
<feature type="region of interest" description="Disordered" evidence="1">
    <location>
        <begin position="232"/>
        <end position="265"/>
    </location>
</feature>
<dbReference type="Proteomes" id="UP001228690">
    <property type="component" value="Chromosome"/>
</dbReference>